<dbReference type="PROSITE" id="PS51352">
    <property type="entry name" value="THIOREDOXIN_2"/>
    <property type="match status" value="1"/>
</dbReference>
<dbReference type="Gene3D" id="3.40.30.10">
    <property type="entry name" value="Glutaredoxin"/>
    <property type="match status" value="1"/>
</dbReference>
<keyword evidence="3" id="KW-0732">Signal</keyword>
<sequence length="220" mass="24262">MMTSAATASKHSTLRLLVLVSSFLASCTAFQVATQAPPAATSLGYTVGSDVIPETAWKPAPPAPAVDRSSSSSTSSSASEHRLPNMRTVSTRAEFDEFVKDSTQLTVVRFHAPFCKACKAMAPQLERFAKNHPEMNFVQIAYDRRDPEVKGLVQSLRIQKVPYGLVYHPAAGLVESANFNKKYFSSVEQMLEEYHQGICYLPDQVDEYSNVYEAPYAIVQ</sequence>
<dbReference type="OrthoDB" id="2121326at2759"/>
<dbReference type="AlphaFoldDB" id="A0A9N8H1S7"/>
<evidence type="ECO:0000256" key="1">
    <source>
        <dbReference type="ARBA" id="ARBA00008987"/>
    </source>
</evidence>
<dbReference type="GO" id="GO:0045454">
    <property type="term" value="P:cell redox homeostasis"/>
    <property type="evidence" value="ECO:0007669"/>
    <property type="project" value="TreeGrafter"/>
</dbReference>
<evidence type="ECO:0000313" key="6">
    <source>
        <dbReference type="Proteomes" id="UP001153069"/>
    </source>
</evidence>
<reference evidence="5" key="1">
    <citation type="submission" date="2020-06" db="EMBL/GenBank/DDBJ databases">
        <authorList>
            <consortium name="Plant Systems Biology data submission"/>
        </authorList>
    </citation>
    <scope>NUCLEOTIDE SEQUENCE</scope>
    <source>
        <strain evidence="5">D6</strain>
    </source>
</reference>
<dbReference type="SUPFAM" id="SSF52833">
    <property type="entry name" value="Thioredoxin-like"/>
    <property type="match status" value="1"/>
</dbReference>
<dbReference type="PANTHER" id="PTHR43601:SF32">
    <property type="entry name" value="THIOREDOXIN-LIKE 2-2, CHLOROPLASTIC"/>
    <property type="match status" value="1"/>
</dbReference>
<name>A0A9N8H1S7_9STRA</name>
<dbReference type="InterPro" id="IPR036249">
    <property type="entry name" value="Thioredoxin-like_sf"/>
</dbReference>
<keyword evidence="6" id="KW-1185">Reference proteome</keyword>
<accession>A0A9N8H1S7</accession>
<evidence type="ECO:0000259" key="4">
    <source>
        <dbReference type="PROSITE" id="PS51352"/>
    </source>
</evidence>
<gene>
    <name evidence="5" type="ORF">SEMRO_7_G006020.1</name>
</gene>
<proteinExistence type="inferred from homology"/>
<comment type="similarity">
    <text evidence="1">Belongs to the thioredoxin family.</text>
</comment>
<evidence type="ECO:0000313" key="5">
    <source>
        <dbReference type="EMBL" id="CAB9496632.1"/>
    </source>
</evidence>
<dbReference type="CDD" id="cd02947">
    <property type="entry name" value="TRX_family"/>
    <property type="match status" value="1"/>
</dbReference>
<evidence type="ECO:0000256" key="3">
    <source>
        <dbReference type="SAM" id="SignalP"/>
    </source>
</evidence>
<comment type="caution">
    <text evidence="5">The sequence shown here is derived from an EMBL/GenBank/DDBJ whole genome shotgun (WGS) entry which is preliminary data.</text>
</comment>
<dbReference type="InterPro" id="IPR013766">
    <property type="entry name" value="Thioredoxin_domain"/>
</dbReference>
<evidence type="ECO:0000256" key="2">
    <source>
        <dbReference type="SAM" id="MobiDB-lite"/>
    </source>
</evidence>
<feature type="compositionally biased region" description="Low complexity" evidence="2">
    <location>
        <begin position="65"/>
        <end position="78"/>
    </location>
</feature>
<protein>
    <submittedName>
        <fullName evidence="5">Thioredoxin</fullName>
    </submittedName>
</protein>
<feature type="region of interest" description="Disordered" evidence="2">
    <location>
        <begin position="56"/>
        <end position="86"/>
    </location>
</feature>
<dbReference type="PANTHER" id="PTHR43601">
    <property type="entry name" value="THIOREDOXIN, MITOCHONDRIAL"/>
    <property type="match status" value="1"/>
</dbReference>
<organism evidence="5 6">
    <name type="scientific">Seminavis robusta</name>
    <dbReference type="NCBI Taxonomy" id="568900"/>
    <lineage>
        <taxon>Eukaryota</taxon>
        <taxon>Sar</taxon>
        <taxon>Stramenopiles</taxon>
        <taxon>Ochrophyta</taxon>
        <taxon>Bacillariophyta</taxon>
        <taxon>Bacillariophyceae</taxon>
        <taxon>Bacillariophycidae</taxon>
        <taxon>Naviculales</taxon>
        <taxon>Naviculaceae</taxon>
        <taxon>Seminavis</taxon>
    </lineage>
</organism>
<dbReference type="EMBL" id="CAICTM010000007">
    <property type="protein sequence ID" value="CAB9496632.1"/>
    <property type="molecule type" value="Genomic_DNA"/>
</dbReference>
<feature type="chain" id="PRO_5040242755" evidence="3">
    <location>
        <begin position="30"/>
        <end position="220"/>
    </location>
</feature>
<feature type="domain" description="Thioredoxin" evidence="4">
    <location>
        <begin position="57"/>
        <end position="196"/>
    </location>
</feature>
<feature type="signal peptide" evidence="3">
    <location>
        <begin position="1"/>
        <end position="29"/>
    </location>
</feature>
<dbReference type="Proteomes" id="UP001153069">
    <property type="component" value="Unassembled WGS sequence"/>
</dbReference>
<dbReference type="Pfam" id="PF00085">
    <property type="entry name" value="Thioredoxin"/>
    <property type="match status" value="1"/>
</dbReference>